<feature type="compositionally biased region" description="Basic and acidic residues" evidence="3">
    <location>
        <begin position="1"/>
        <end position="14"/>
    </location>
</feature>
<dbReference type="InterPro" id="IPR017853">
    <property type="entry name" value="GH"/>
</dbReference>
<dbReference type="Pfam" id="PF02065">
    <property type="entry name" value="Melibiase"/>
    <property type="match status" value="1"/>
</dbReference>
<dbReference type="InterPro" id="IPR013785">
    <property type="entry name" value="Aldolase_TIM"/>
</dbReference>
<sequence length="650" mass="72115">MVGRCRAHDRPIHRLERRRAGSPCSRRPGRSRRRHHRSVRRPARRRRGSDPRSPCSGGAACRRRRNAEAGPGGTTGGGRGRGVASDMRLLDRRGVRFPAPQPLIDGSVPAHDGGRQEEGRTIWTLAEGGRIFLDIVADDDAVRIDLRVEGLGRPLDSLGLRFEGIGGVRRYLRNGYQSWDGSWFVEPGTPPGDGPAAKAPTLGFAMTAFLPTGGSAGAIVLGADRHDRYQTRFRFAGTADLMRMDVETVLDRTGETRTETLTLFDGDAVEESLRHWSRRVAAASPLPPRTPARLTGWCSWYNLYAAIDEGVIREHLHAARDFRDRHGVPLDIFQIDDGFTPEMGDWLAVKPQFPAGMKPLLAEIAAAGFRPGLWIAPFLVGNRSRLFAEHPDWVVQDRLTGRALVAMQFYGEFRWHKRSEEYHVLDITHPDAAAYVTRVFRTWVKEWGAAYIKADFLLHGAEYGPERAIWHEPGLSRIAVWRRMMILIREAIGPDVILSGCGCPLWAGVGIVDAVRIGRDIGVTWNGDYSAESLLRDLQSRNHANGILWQADPDCILLRDRFHALSDDQIDLLARFAAGAGGVTMTSDHLGELRPDREALFVALLGSSVTGCDFPELGSETLRPSQQLRTERGPGMLQRFRLGEDAGIIG</sequence>
<dbReference type="PANTHER" id="PTHR43053:SF3">
    <property type="entry name" value="ALPHA-GALACTOSIDASE C-RELATED"/>
    <property type="match status" value="1"/>
</dbReference>
<dbReference type="SUPFAM" id="SSF51445">
    <property type="entry name" value="(Trans)glycosidases"/>
    <property type="match status" value="1"/>
</dbReference>
<feature type="region of interest" description="Disordered" evidence="3">
    <location>
        <begin position="1"/>
        <end position="84"/>
    </location>
</feature>
<dbReference type="PANTHER" id="PTHR43053">
    <property type="entry name" value="GLYCOSIDASE FAMILY 31"/>
    <property type="match status" value="1"/>
</dbReference>
<evidence type="ECO:0000313" key="5">
    <source>
        <dbReference type="Proteomes" id="UP000241167"/>
    </source>
</evidence>
<evidence type="ECO:0000256" key="2">
    <source>
        <dbReference type="ARBA" id="ARBA00023295"/>
    </source>
</evidence>
<feature type="compositionally biased region" description="Gly residues" evidence="3">
    <location>
        <begin position="70"/>
        <end position="81"/>
    </location>
</feature>
<feature type="compositionally biased region" description="Basic residues" evidence="3">
    <location>
        <begin position="27"/>
        <end position="47"/>
    </location>
</feature>
<keyword evidence="2" id="KW-0326">Glycosidase</keyword>
<dbReference type="Proteomes" id="UP000241167">
    <property type="component" value="Unassembled WGS sequence"/>
</dbReference>
<evidence type="ECO:0000313" key="4">
    <source>
        <dbReference type="EMBL" id="PSJ41822.1"/>
    </source>
</evidence>
<evidence type="ECO:0000256" key="3">
    <source>
        <dbReference type="SAM" id="MobiDB-lite"/>
    </source>
</evidence>
<proteinExistence type="predicted"/>
<accession>A0A2P7QV27</accession>
<dbReference type="EMBL" id="PXYI01000002">
    <property type="protein sequence ID" value="PSJ41822.1"/>
    <property type="molecule type" value="Genomic_DNA"/>
</dbReference>
<dbReference type="GO" id="GO:0004557">
    <property type="term" value="F:alpha-galactosidase activity"/>
    <property type="evidence" value="ECO:0007669"/>
    <property type="project" value="InterPro"/>
</dbReference>
<name>A0A2P7QV27_9SPHN</name>
<dbReference type="AlphaFoldDB" id="A0A2P7QV27"/>
<dbReference type="Gene3D" id="3.20.20.70">
    <property type="entry name" value="Aldolase class I"/>
    <property type="match status" value="1"/>
</dbReference>
<keyword evidence="5" id="KW-1185">Reference proteome</keyword>
<reference evidence="4 5" key="1">
    <citation type="submission" date="2018-03" db="EMBL/GenBank/DDBJ databases">
        <title>The draft genome of Sphingosinicella sp. GL-C-18.</title>
        <authorList>
            <person name="Liu L."/>
            <person name="Li L."/>
            <person name="Liang L."/>
            <person name="Zhang X."/>
            <person name="Wang T."/>
        </authorList>
    </citation>
    <scope>NUCLEOTIDE SEQUENCE [LARGE SCALE GENOMIC DNA]</scope>
    <source>
        <strain evidence="4 5">GL-C-18</strain>
    </source>
</reference>
<keyword evidence="1" id="KW-0378">Hydrolase</keyword>
<dbReference type="InterPro" id="IPR002252">
    <property type="entry name" value="Glyco_hydro_36"/>
</dbReference>
<comment type="caution">
    <text evidence="4">The sequence shown here is derived from an EMBL/GenBank/DDBJ whole genome shotgun (WGS) entry which is preliminary data.</text>
</comment>
<organism evidence="4 5">
    <name type="scientific">Allosphingosinicella deserti</name>
    <dbReference type="NCBI Taxonomy" id="2116704"/>
    <lineage>
        <taxon>Bacteria</taxon>
        <taxon>Pseudomonadati</taxon>
        <taxon>Pseudomonadota</taxon>
        <taxon>Alphaproteobacteria</taxon>
        <taxon>Sphingomonadales</taxon>
        <taxon>Sphingomonadaceae</taxon>
        <taxon>Allosphingosinicella</taxon>
    </lineage>
</organism>
<dbReference type="InterPro" id="IPR050985">
    <property type="entry name" value="Alpha-glycosidase_related"/>
</dbReference>
<dbReference type="CDD" id="cd14791">
    <property type="entry name" value="GH36"/>
    <property type="match status" value="1"/>
</dbReference>
<gene>
    <name evidence="4" type="ORF">C7I55_05990</name>
</gene>
<evidence type="ECO:0000256" key="1">
    <source>
        <dbReference type="ARBA" id="ARBA00022801"/>
    </source>
</evidence>
<dbReference type="GO" id="GO:0016052">
    <property type="term" value="P:carbohydrate catabolic process"/>
    <property type="evidence" value="ECO:0007669"/>
    <property type="project" value="InterPro"/>
</dbReference>
<evidence type="ECO:0008006" key="6">
    <source>
        <dbReference type="Google" id="ProtNLM"/>
    </source>
</evidence>
<protein>
    <recommendedName>
        <fullName evidence="6">Alpha-galactosidase</fullName>
    </recommendedName>
</protein>